<organism evidence="1 2">
    <name type="scientific">Microbacterium galbinum</name>
    <dbReference type="NCBI Taxonomy" id="2851646"/>
    <lineage>
        <taxon>Bacteria</taxon>
        <taxon>Bacillati</taxon>
        <taxon>Actinomycetota</taxon>
        <taxon>Actinomycetes</taxon>
        <taxon>Micrococcales</taxon>
        <taxon>Microbacteriaceae</taxon>
        <taxon>Microbacterium</taxon>
    </lineage>
</organism>
<dbReference type="Pfam" id="PF20117">
    <property type="entry name" value="DUF6507"/>
    <property type="match status" value="1"/>
</dbReference>
<dbReference type="EMBL" id="CP078077">
    <property type="protein sequence ID" value="UPL13768.1"/>
    <property type="molecule type" value="Genomic_DNA"/>
</dbReference>
<protein>
    <submittedName>
        <fullName evidence="1">Uncharacterized protein</fullName>
    </submittedName>
</protein>
<gene>
    <name evidence="1" type="ORF">KV396_04460</name>
</gene>
<dbReference type="RefSeq" id="WP_247956977.1">
    <property type="nucleotide sequence ID" value="NZ_CP078077.1"/>
</dbReference>
<reference evidence="1 2" key="1">
    <citation type="submission" date="2021-06" db="EMBL/GenBank/DDBJ databases">
        <title>Genome-based taxonomic framework of Microbacterium strains isolated from marine environment, the description of four new species and reclassification of four preexisting species.</title>
        <authorList>
            <person name="Lee S.D."/>
            <person name="Kim S.-M."/>
            <person name="Byeon Y.-S."/>
            <person name="Yang H.L."/>
            <person name="Kim I.S."/>
        </authorList>
    </citation>
    <scope>NUCLEOTIDE SEQUENCE [LARGE SCALE GENOMIC DNA]</scope>
    <source>
        <strain evidence="1 2">SSW1-36</strain>
    </source>
</reference>
<evidence type="ECO:0000313" key="1">
    <source>
        <dbReference type="EMBL" id="UPL13768.1"/>
    </source>
</evidence>
<dbReference type="InterPro" id="IPR045436">
    <property type="entry name" value="DUF6507"/>
</dbReference>
<keyword evidence="2" id="KW-1185">Reference proteome</keyword>
<dbReference type="Proteomes" id="UP000831963">
    <property type="component" value="Chromosome"/>
</dbReference>
<evidence type="ECO:0000313" key="2">
    <source>
        <dbReference type="Proteomes" id="UP000831963"/>
    </source>
</evidence>
<proteinExistence type="predicted"/>
<name>A0ABY4IR65_9MICO</name>
<accession>A0ABY4IR65</accession>
<sequence length="122" mass="12311">MGQWSVDAEGVLGVVTGVDTAGPDCEKAHRDITDAADSGATLSVGGRTVLSAAWETFIEDRALVPGKIMHTIAAAAGALSEATSALVAGDEQMSLDINAAQRTAESWGIAPPRAYNPSGGAS</sequence>